<dbReference type="InterPro" id="IPR011032">
    <property type="entry name" value="GroES-like_sf"/>
</dbReference>
<dbReference type="Pfam" id="PF08240">
    <property type="entry name" value="ADH_N"/>
    <property type="match status" value="1"/>
</dbReference>
<name>A0A7C1G1A2_THERO</name>
<organism evidence="7">
    <name type="scientific">Thermomicrobium roseum</name>
    <dbReference type="NCBI Taxonomy" id="500"/>
    <lineage>
        <taxon>Bacteria</taxon>
        <taxon>Pseudomonadati</taxon>
        <taxon>Thermomicrobiota</taxon>
        <taxon>Thermomicrobia</taxon>
        <taxon>Thermomicrobiales</taxon>
        <taxon>Thermomicrobiaceae</taxon>
        <taxon>Thermomicrobium</taxon>
    </lineage>
</organism>
<evidence type="ECO:0000256" key="3">
    <source>
        <dbReference type="ARBA" id="ARBA00023002"/>
    </source>
</evidence>
<dbReference type="GO" id="GO:0008270">
    <property type="term" value="F:zinc ion binding"/>
    <property type="evidence" value="ECO:0007669"/>
    <property type="project" value="InterPro"/>
</dbReference>
<dbReference type="PANTHER" id="PTHR43880:SF12">
    <property type="entry name" value="ALCOHOL DEHYDROGENASE CLASS-3"/>
    <property type="match status" value="1"/>
</dbReference>
<dbReference type="SMART" id="SM00829">
    <property type="entry name" value="PKS_ER"/>
    <property type="match status" value="1"/>
</dbReference>
<dbReference type="NCBIfam" id="TIGR03989">
    <property type="entry name" value="Rxyl_3153"/>
    <property type="match status" value="1"/>
</dbReference>
<proteinExistence type="inferred from homology"/>
<dbReference type="InterPro" id="IPR013154">
    <property type="entry name" value="ADH-like_N"/>
</dbReference>
<dbReference type="Gene3D" id="3.90.180.10">
    <property type="entry name" value="Medium-chain alcohol dehydrogenases, catalytic domain"/>
    <property type="match status" value="1"/>
</dbReference>
<accession>A0A7C1G1A2</accession>
<evidence type="ECO:0000256" key="4">
    <source>
        <dbReference type="ARBA" id="ARBA00023027"/>
    </source>
</evidence>
<dbReference type="GO" id="GO:0051903">
    <property type="term" value="F:S-(hydroxymethyl)glutathione dehydrogenase [NAD(P)+] activity"/>
    <property type="evidence" value="ECO:0007669"/>
    <property type="project" value="TreeGrafter"/>
</dbReference>
<evidence type="ECO:0000256" key="1">
    <source>
        <dbReference type="ARBA" id="ARBA00022723"/>
    </source>
</evidence>
<sequence>MKTRAAVLWGPTQHFEIEELELDEPKQGELLIKLVATGLCHSDWYFATGDSPGRYPIVAGHEGAGIVEKVGPGVTDFQPGDHVILTFIPPCGKCRWCLSGIPVLCDRGANVTLGAQLDGTFRLHTKDGQDVGQFAMIGCFSEWTVAPTDAVVKIDPDIPLDKACLVACAVPTGAGAAMFRGGVRPGDTVAVIGVGGVGMNAVQGAVLAGAVRVIAVDRVAWKLEKAKEFGATHTIDATREDVYQRIMEITNGVGCDKVLLTLDHVKPEHVGLATQVTRKAGRTVIVGASGRGMDHIDVTPREFMLLAKEIVGTIYGHSNPKVDIPRFLELYRMGKLKLDELVTKTYKLEQINEGYRDVVEGRVIRGVLLFDH</sequence>
<dbReference type="PROSITE" id="PS00059">
    <property type="entry name" value="ADH_ZINC"/>
    <property type="match status" value="1"/>
</dbReference>
<gene>
    <name evidence="7" type="ORF">ENP47_12895</name>
</gene>
<evidence type="ECO:0000256" key="5">
    <source>
        <dbReference type="RuleBase" id="RU361277"/>
    </source>
</evidence>
<comment type="caution">
    <text evidence="7">The sequence shown here is derived from an EMBL/GenBank/DDBJ whole genome shotgun (WGS) entry which is preliminary data.</text>
</comment>
<dbReference type="EMBL" id="DSJL01000011">
    <property type="protein sequence ID" value="HEF66475.1"/>
    <property type="molecule type" value="Genomic_DNA"/>
</dbReference>
<dbReference type="GO" id="GO:0046294">
    <property type="term" value="P:formaldehyde catabolic process"/>
    <property type="evidence" value="ECO:0007669"/>
    <property type="project" value="TreeGrafter"/>
</dbReference>
<dbReference type="Pfam" id="PF00107">
    <property type="entry name" value="ADH_zinc_N"/>
    <property type="match status" value="1"/>
</dbReference>
<keyword evidence="4" id="KW-0520">NAD</keyword>
<comment type="similarity">
    <text evidence="5">Belongs to the zinc-containing alcohol dehydrogenase family.</text>
</comment>
<dbReference type="PANTHER" id="PTHR43880">
    <property type="entry name" value="ALCOHOL DEHYDROGENASE"/>
    <property type="match status" value="1"/>
</dbReference>
<evidence type="ECO:0000256" key="2">
    <source>
        <dbReference type="ARBA" id="ARBA00022833"/>
    </source>
</evidence>
<dbReference type="InterPro" id="IPR002328">
    <property type="entry name" value="ADH_Zn_CS"/>
</dbReference>
<dbReference type="InterPro" id="IPR036291">
    <property type="entry name" value="NAD(P)-bd_dom_sf"/>
</dbReference>
<dbReference type="InterPro" id="IPR013149">
    <property type="entry name" value="ADH-like_C"/>
</dbReference>
<dbReference type="Gene3D" id="3.40.50.720">
    <property type="entry name" value="NAD(P)-binding Rossmann-like Domain"/>
    <property type="match status" value="1"/>
</dbReference>
<dbReference type="InterPro" id="IPR020843">
    <property type="entry name" value="ER"/>
</dbReference>
<dbReference type="GO" id="GO:0005829">
    <property type="term" value="C:cytosol"/>
    <property type="evidence" value="ECO:0007669"/>
    <property type="project" value="TreeGrafter"/>
</dbReference>
<evidence type="ECO:0000259" key="6">
    <source>
        <dbReference type="SMART" id="SM00829"/>
    </source>
</evidence>
<dbReference type="SUPFAM" id="SSF50129">
    <property type="entry name" value="GroES-like"/>
    <property type="match status" value="2"/>
</dbReference>
<dbReference type="CDD" id="cd08279">
    <property type="entry name" value="Zn_ADH_class_III"/>
    <property type="match status" value="1"/>
</dbReference>
<comment type="cofactor">
    <cofactor evidence="5">
        <name>Zn(2+)</name>
        <dbReference type="ChEBI" id="CHEBI:29105"/>
    </cofactor>
</comment>
<reference evidence="7" key="1">
    <citation type="journal article" date="2020" name="mSystems">
        <title>Genome- and Community-Level Interaction Insights into Carbon Utilization and Element Cycling Functions of Hydrothermarchaeota in Hydrothermal Sediment.</title>
        <authorList>
            <person name="Zhou Z."/>
            <person name="Liu Y."/>
            <person name="Xu W."/>
            <person name="Pan J."/>
            <person name="Luo Z.H."/>
            <person name="Li M."/>
        </authorList>
    </citation>
    <scope>NUCLEOTIDE SEQUENCE [LARGE SCALE GENOMIC DNA]</scope>
    <source>
        <strain evidence="7">SpSt-222</strain>
    </source>
</reference>
<dbReference type="AlphaFoldDB" id="A0A7C1G1A2"/>
<keyword evidence="1 5" id="KW-0479">Metal-binding</keyword>
<feature type="domain" description="Enoyl reductase (ER)" evidence="6">
    <location>
        <begin position="10"/>
        <end position="368"/>
    </location>
</feature>
<keyword evidence="3 7" id="KW-0560">Oxidoreductase</keyword>
<dbReference type="InterPro" id="IPR023921">
    <property type="entry name" value="ADH_Zn_actinomycetes"/>
</dbReference>
<keyword evidence="2 5" id="KW-0862">Zinc</keyword>
<evidence type="ECO:0000313" key="7">
    <source>
        <dbReference type="EMBL" id="HEF66475.1"/>
    </source>
</evidence>
<dbReference type="EC" id="1.1.99.36" evidence="7"/>
<dbReference type="SUPFAM" id="SSF51735">
    <property type="entry name" value="NAD(P)-binding Rossmann-fold domains"/>
    <property type="match status" value="1"/>
</dbReference>
<protein>
    <submittedName>
        <fullName evidence="7">NDMA-dependent alcohol dehydrogenase</fullName>
        <ecNumber evidence="7">1.1.99.36</ecNumber>
    </submittedName>
</protein>